<evidence type="ECO:0000313" key="1">
    <source>
        <dbReference type="EMBL" id="WFD27270.1"/>
    </source>
</evidence>
<dbReference type="GO" id="GO:0003713">
    <property type="term" value="F:transcription coactivator activity"/>
    <property type="evidence" value="ECO:0007669"/>
    <property type="project" value="InterPro"/>
</dbReference>
<dbReference type="Proteomes" id="UP001213623">
    <property type="component" value="Chromosome 4"/>
</dbReference>
<dbReference type="AlphaFoldDB" id="A0AAF0EJV1"/>
<sequence length="101" mass="11562">MSQQEGGESCEELLNLLHQRLISTGEWSYLLSQVRLLLEESGWDAQLRQHAEREVAAQESLHLTTFVDKLGAYAHDTFPESVRATMTSKLRDFLDRNLEDA</sequence>
<dbReference type="Pfam" id="PF10163">
    <property type="entry name" value="EnY2"/>
    <property type="match status" value="1"/>
</dbReference>
<dbReference type="GO" id="GO:0000124">
    <property type="term" value="C:SAGA complex"/>
    <property type="evidence" value="ECO:0007669"/>
    <property type="project" value="InterPro"/>
</dbReference>
<dbReference type="Gene3D" id="1.10.246.140">
    <property type="match status" value="1"/>
</dbReference>
<evidence type="ECO:0000313" key="2">
    <source>
        <dbReference type="Proteomes" id="UP001213623"/>
    </source>
</evidence>
<reference evidence="1" key="1">
    <citation type="submission" date="2023-03" db="EMBL/GenBank/DDBJ databases">
        <title>Mating type loci evolution in Malassezia.</title>
        <authorList>
            <person name="Coelho M.A."/>
        </authorList>
    </citation>
    <scope>NUCLEOTIDE SEQUENCE</scope>
    <source>
        <strain evidence="1">CBS 9557</strain>
    </source>
</reference>
<name>A0AAF0EJV1_9BASI</name>
<protein>
    <submittedName>
        <fullName evidence="1">SAGA histone acetylase and TREX-2 complexes component</fullName>
    </submittedName>
</protein>
<accession>A0AAF0EJV1</accession>
<dbReference type="EMBL" id="CP119895">
    <property type="protein sequence ID" value="WFD27270.1"/>
    <property type="molecule type" value="Genomic_DNA"/>
</dbReference>
<keyword evidence="2" id="KW-1185">Reference proteome</keyword>
<dbReference type="InterPro" id="IPR018783">
    <property type="entry name" value="TF_ENY2"/>
</dbReference>
<dbReference type="InterPro" id="IPR038212">
    <property type="entry name" value="TF_EnY2_sf"/>
</dbReference>
<proteinExistence type="predicted"/>
<gene>
    <name evidence="1" type="primary">SUS1</name>
    <name evidence="1" type="ORF">MNAN1_002266</name>
</gene>
<organism evidence="1 2">
    <name type="scientific">Malassezia nana</name>
    <dbReference type="NCBI Taxonomy" id="180528"/>
    <lineage>
        <taxon>Eukaryota</taxon>
        <taxon>Fungi</taxon>
        <taxon>Dikarya</taxon>
        <taxon>Basidiomycota</taxon>
        <taxon>Ustilaginomycotina</taxon>
        <taxon>Malasseziomycetes</taxon>
        <taxon>Malasseziales</taxon>
        <taxon>Malasseziaceae</taxon>
        <taxon>Malassezia</taxon>
    </lineage>
</organism>
<dbReference type="GO" id="GO:0005643">
    <property type="term" value="C:nuclear pore"/>
    <property type="evidence" value="ECO:0007669"/>
    <property type="project" value="InterPro"/>
</dbReference>
<dbReference type="GO" id="GO:0006406">
    <property type="term" value="P:mRNA export from nucleus"/>
    <property type="evidence" value="ECO:0007669"/>
    <property type="project" value="InterPro"/>
</dbReference>